<gene>
    <name evidence="3" type="ORF">EV659_101339</name>
</gene>
<dbReference type="GO" id="GO:0016491">
    <property type="term" value="F:oxidoreductase activity"/>
    <property type="evidence" value="ECO:0007669"/>
    <property type="project" value="UniProtKB-KW"/>
</dbReference>
<evidence type="ECO:0000256" key="2">
    <source>
        <dbReference type="ARBA" id="ARBA00023002"/>
    </source>
</evidence>
<dbReference type="RefSeq" id="WP_132706865.1">
    <property type="nucleotide sequence ID" value="NZ_JACIGF010000001.1"/>
</dbReference>
<proteinExistence type="inferred from homology"/>
<keyword evidence="4" id="KW-1185">Reference proteome</keyword>
<dbReference type="AlphaFoldDB" id="A0A4R2PW27"/>
<dbReference type="OrthoDB" id="335726at2"/>
<dbReference type="GO" id="GO:0016020">
    <property type="term" value="C:membrane"/>
    <property type="evidence" value="ECO:0007669"/>
    <property type="project" value="TreeGrafter"/>
</dbReference>
<keyword evidence="2" id="KW-0560">Oxidoreductase</keyword>
<dbReference type="PRINTS" id="PR00081">
    <property type="entry name" value="GDHRDH"/>
</dbReference>
<reference evidence="3 4" key="1">
    <citation type="submission" date="2019-03" db="EMBL/GenBank/DDBJ databases">
        <title>Genomic Encyclopedia of Type Strains, Phase IV (KMG-IV): sequencing the most valuable type-strain genomes for metagenomic binning, comparative biology and taxonomic classification.</title>
        <authorList>
            <person name="Goeker M."/>
        </authorList>
    </citation>
    <scope>NUCLEOTIDE SEQUENCE [LARGE SCALE GENOMIC DNA]</scope>
    <source>
        <strain evidence="3 4">DSM 2132</strain>
    </source>
</reference>
<protein>
    <submittedName>
        <fullName evidence="3">Short-subunit dehydrogenase</fullName>
    </submittedName>
</protein>
<dbReference type="EMBL" id="SLXO01000001">
    <property type="protein sequence ID" value="TCP38435.1"/>
    <property type="molecule type" value="Genomic_DNA"/>
</dbReference>
<organism evidence="3 4">
    <name type="scientific">Rhodothalassium salexigens DSM 2132</name>
    <dbReference type="NCBI Taxonomy" id="1188247"/>
    <lineage>
        <taxon>Bacteria</taxon>
        <taxon>Pseudomonadati</taxon>
        <taxon>Pseudomonadota</taxon>
        <taxon>Alphaproteobacteria</taxon>
        <taxon>Rhodothalassiales</taxon>
        <taxon>Rhodothalassiaceae</taxon>
        <taxon>Rhodothalassium</taxon>
    </lineage>
</organism>
<comment type="similarity">
    <text evidence="1">Belongs to the short-chain dehydrogenases/reductases (SDR) family.</text>
</comment>
<dbReference type="SUPFAM" id="SSF51735">
    <property type="entry name" value="NAD(P)-binding Rossmann-fold domains"/>
    <property type="match status" value="1"/>
</dbReference>
<dbReference type="InterPro" id="IPR020904">
    <property type="entry name" value="Sc_DH/Rdtase_CS"/>
</dbReference>
<evidence type="ECO:0000313" key="4">
    <source>
        <dbReference type="Proteomes" id="UP000295399"/>
    </source>
</evidence>
<sequence length="249" mass="26587">MDHPRTIVITGASSGIGAALARAYAAPDVVLALTGRDAQRLEETAEACRRKNATVETATVDVTDAPAMERWLKDLDARQPVDLVIANAGVSEDRVTLDTLADATARTFAINVQGVFNTILPLLPAMKQRGRGQVAINASLAGYRGLPTAVPYSASKAAVKSYGEALRGAVARHGIAVTVVCPGFVASRITDKNRFPMPFMMTADRAAGIIRQGLTKNRGVIAFPWPTFAAVRLMTLLPAPLVDRLLRRK</sequence>
<dbReference type="Proteomes" id="UP000295399">
    <property type="component" value="Unassembled WGS sequence"/>
</dbReference>
<dbReference type="PANTHER" id="PTHR44196">
    <property type="entry name" value="DEHYDROGENASE/REDUCTASE SDR FAMILY MEMBER 7B"/>
    <property type="match status" value="1"/>
</dbReference>
<dbReference type="Pfam" id="PF00106">
    <property type="entry name" value="adh_short"/>
    <property type="match status" value="1"/>
</dbReference>
<evidence type="ECO:0000313" key="3">
    <source>
        <dbReference type="EMBL" id="TCP38435.1"/>
    </source>
</evidence>
<dbReference type="InterPro" id="IPR002347">
    <property type="entry name" value="SDR_fam"/>
</dbReference>
<dbReference type="Gene3D" id="3.40.50.720">
    <property type="entry name" value="NAD(P)-binding Rossmann-like Domain"/>
    <property type="match status" value="1"/>
</dbReference>
<evidence type="ECO:0000256" key="1">
    <source>
        <dbReference type="ARBA" id="ARBA00006484"/>
    </source>
</evidence>
<comment type="caution">
    <text evidence="3">The sequence shown here is derived from an EMBL/GenBank/DDBJ whole genome shotgun (WGS) entry which is preliminary data.</text>
</comment>
<dbReference type="InterPro" id="IPR036291">
    <property type="entry name" value="NAD(P)-bd_dom_sf"/>
</dbReference>
<accession>A0A4R2PW27</accession>
<dbReference type="PROSITE" id="PS00061">
    <property type="entry name" value="ADH_SHORT"/>
    <property type="match status" value="1"/>
</dbReference>
<name>A0A4R2PW27_RHOSA</name>
<dbReference type="InParanoid" id="A0A4R2PW27"/>
<dbReference type="PANTHER" id="PTHR44196:SF1">
    <property type="entry name" value="DEHYDROGENASE_REDUCTASE SDR FAMILY MEMBER 7B"/>
    <property type="match status" value="1"/>
</dbReference>